<dbReference type="GO" id="GO:0019301">
    <property type="term" value="P:rhamnose catabolic process"/>
    <property type="evidence" value="ECO:0007669"/>
    <property type="project" value="UniProtKB-ARBA"/>
</dbReference>
<sequence length="261" mass="27395">MSLLAGRIVCITGSSRGIGRACAIECAKYGATGLILHYFGDAETTAEIRSLSQEISVGYPDARVHAVPGDIGEPATSKKIVEEGVKAFGRIDVLVSNAGICPFSDFLSMPLDIWHRTRQVNLDGSFYITQAVANQMKDQTPQGGSIIGISSISALVGGGQQVHYTPTKAGILSLMQSTAVALGEYNIRANAILPGTIATDINKEDLSDKAKREGMVGRTVLGRLGNPDDIAGPVVFLASDLAKYVTGASLLVDGGLFVNLQ</sequence>
<dbReference type="PRINTS" id="PR00081">
    <property type="entry name" value="GDHRDH"/>
</dbReference>
<dbReference type="Gene3D" id="3.40.50.720">
    <property type="entry name" value="NAD(P)-binding Rossmann-like Domain"/>
    <property type="match status" value="1"/>
</dbReference>
<dbReference type="OrthoDB" id="47007at2759"/>
<protein>
    <recommendedName>
        <fullName evidence="7">NAD(P)-binding protein</fullName>
    </recommendedName>
</protein>
<dbReference type="InterPro" id="IPR002347">
    <property type="entry name" value="SDR_fam"/>
</dbReference>
<evidence type="ECO:0008006" key="7">
    <source>
        <dbReference type="Google" id="ProtNLM"/>
    </source>
</evidence>
<organism evidence="5 6">
    <name type="scientific">Bondarzewia mesenterica</name>
    <dbReference type="NCBI Taxonomy" id="1095465"/>
    <lineage>
        <taxon>Eukaryota</taxon>
        <taxon>Fungi</taxon>
        <taxon>Dikarya</taxon>
        <taxon>Basidiomycota</taxon>
        <taxon>Agaricomycotina</taxon>
        <taxon>Agaricomycetes</taxon>
        <taxon>Russulales</taxon>
        <taxon>Bondarzewiaceae</taxon>
        <taxon>Bondarzewia</taxon>
    </lineage>
</organism>
<reference evidence="5 6" key="1">
    <citation type="submission" date="2019-02" db="EMBL/GenBank/DDBJ databases">
        <title>Genome sequencing of the rare red list fungi Bondarzewia mesenterica.</title>
        <authorList>
            <person name="Buettner E."/>
            <person name="Kellner H."/>
        </authorList>
    </citation>
    <scope>NUCLEOTIDE SEQUENCE [LARGE SCALE GENOMIC DNA]</scope>
    <source>
        <strain evidence="5 6">DSM 108281</strain>
    </source>
</reference>
<dbReference type="CDD" id="cd05233">
    <property type="entry name" value="SDR_c"/>
    <property type="match status" value="1"/>
</dbReference>
<dbReference type="GO" id="GO:0048038">
    <property type="term" value="F:quinone binding"/>
    <property type="evidence" value="ECO:0007669"/>
    <property type="project" value="TreeGrafter"/>
</dbReference>
<dbReference type="PANTHER" id="PTHR42760">
    <property type="entry name" value="SHORT-CHAIN DEHYDROGENASES/REDUCTASES FAMILY MEMBER"/>
    <property type="match status" value="1"/>
</dbReference>
<dbReference type="Proteomes" id="UP000310158">
    <property type="component" value="Unassembled WGS sequence"/>
</dbReference>
<dbReference type="GO" id="GO:0006633">
    <property type="term" value="P:fatty acid biosynthetic process"/>
    <property type="evidence" value="ECO:0007669"/>
    <property type="project" value="TreeGrafter"/>
</dbReference>
<dbReference type="GO" id="GO:0016616">
    <property type="term" value="F:oxidoreductase activity, acting on the CH-OH group of donors, NAD or NADP as acceptor"/>
    <property type="evidence" value="ECO:0007669"/>
    <property type="project" value="TreeGrafter"/>
</dbReference>
<dbReference type="PRINTS" id="PR00080">
    <property type="entry name" value="SDRFAMILY"/>
</dbReference>
<name>A0A4S4M9W8_9AGAM</name>
<evidence type="ECO:0000256" key="2">
    <source>
        <dbReference type="ARBA" id="ARBA00022857"/>
    </source>
</evidence>
<keyword evidence="3" id="KW-0560">Oxidoreductase</keyword>
<keyword evidence="4" id="KW-0684">Rhamnose metabolism</keyword>
<dbReference type="AlphaFoldDB" id="A0A4S4M9W8"/>
<proteinExistence type="inferred from homology"/>
<dbReference type="EMBL" id="SGPL01000037">
    <property type="protein sequence ID" value="THH19750.1"/>
    <property type="molecule type" value="Genomic_DNA"/>
</dbReference>
<evidence type="ECO:0000256" key="4">
    <source>
        <dbReference type="ARBA" id="ARBA00023308"/>
    </source>
</evidence>
<gene>
    <name evidence="5" type="ORF">EW146_g1498</name>
</gene>
<dbReference type="Pfam" id="PF13561">
    <property type="entry name" value="adh_short_C2"/>
    <property type="match status" value="1"/>
</dbReference>
<dbReference type="SUPFAM" id="SSF51735">
    <property type="entry name" value="NAD(P)-binding Rossmann-fold domains"/>
    <property type="match status" value="1"/>
</dbReference>
<dbReference type="FunFam" id="3.40.50.720:FF:000417">
    <property type="entry name" value="Glucose 1-dehydrogenase, putative"/>
    <property type="match status" value="1"/>
</dbReference>
<comment type="caution">
    <text evidence="5">The sequence shown here is derived from an EMBL/GenBank/DDBJ whole genome shotgun (WGS) entry which is preliminary data.</text>
</comment>
<dbReference type="PANTHER" id="PTHR42760:SF83">
    <property type="entry name" value="(3R)-3-HYDROXYACYL-COA DEHYDROGENASE"/>
    <property type="match status" value="1"/>
</dbReference>
<keyword evidence="6" id="KW-1185">Reference proteome</keyword>
<evidence type="ECO:0000256" key="3">
    <source>
        <dbReference type="ARBA" id="ARBA00023002"/>
    </source>
</evidence>
<keyword evidence="2" id="KW-0521">NADP</keyword>
<evidence type="ECO:0000256" key="1">
    <source>
        <dbReference type="ARBA" id="ARBA00006484"/>
    </source>
</evidence>
<accession>A0A4S4M9W8</accession>
<comment type="similarity">
    <text evidence="1">Belongs to the short-chain dehydrogenases/reductases (SDR) family.</text>
</comment>
<evidence type="ECO:0000313" key="5">
    <source>
        <dbReference type="EMBL" id="THH19750.1"/>
    </source>
</evidence>
<evidence type="ECO:0000313" key="6">
    <source>
        <dbReference type="Proteomes" id="UP000310158"/>
    </source>
</evidence>
<dbReference type="InterPro" id="IPR036291">
    <property type="entry name" value="NAD(P)-bd_dom_sf"/>
</dbReference>